<dbReference type="AlphaFoldDB" id="A0AAF3J4J1"/>
<evidence type="ECO:0000259" key="1">
    <source>
        <dbReference type="PROSITE" id="PS50003"/>
    </source>
</evidence>
<accession>A0AAF3J4J1</accession>
<feature type="domain" description="PH" evidence="1">
    <location>
        <begin position="13"/>
        <end position="121"/>
    </location>
</feature>
<dbReference type="InterPro" id="IPR001849">
    <property type="entry name" value="PH_domain"/>
</dbReference>
<reference evidence="3" key="1">
    <citation type="submission" date="2024-02" db="UniProtKB">
        <authorList>
            <consortium name="WormBaseParasite"/>
        </authorList>
    </citation>
    <scope>IDENTIFICATION</scope>
</reference>
<dbReference type="WBParaSite" id="MBELARI_LOCUS15730">
    <property type="protein sequence ID" value="MBELARI_LOCUS15730"/>
    <property type="gene ID" value="MBELARI_LOCUS15730"/>
</dbReference>
<dbReference type="Gene3D" id="2.30.29.30">
    <property type="entry name" value="Pleckstrin-homology domain (PH domain)/Phosphotyrosine-binding domain (PTB)"/>
    <property type="match status" value="1"/>
</dbReference>
<dbReference type="Proteomes" id="UP000887575">
    <property type="component" value="Unassembled WGS sequence"/>
</dbReference>
<dbReference type="SUPFAM" id="SSF50729">
    <property type="entry name" value="PH domain-like"/>
    <property type="match status" value="1"/>
</dbReference>
<evidence type="ECO:0000313" key="3">
    <source>
        <dbReference type="WBParaSite" id="MBELARI_LOCUS15730"/>
    </source>
</evidence>
<keyword evidence="2" id="KW-1185">Reference proteome</keyword>
<protein>
    <submittedName>
        <fullName evidence="3">PH domain-containing protein</fullName>
    </submittedName>
</protein>
<sequence>MAFVMVKDRGIKVYKADGGLFLKGKWKERYCELQSTGEIYIYKNPNNSQQLHQVIQLQEITEFFLGIPEDRAKDNLYPKVSSKMSTNLEMGLKDVNQIHWLRFENEKMMKKWMSAIGDVLKELGIVSEEKAQDELDFVSMMSFDSDVNWKDQEKNFGSSSTLQSNYKKMSIKVAKRNDISSTSIESSNIKPKPIKSKPFIPPPPPNFRMQEPFRCSGSGPGLPPIRMMMLPLRPGRMLFGQRRCF</sequence>
<name>A0AAF3J4J1_9BILA</name>
<organism evidence="2 3">
    <name type="scientific">Mesorhabditis belari</name>
    <dbReference type="NCBI Taxonomy" id="2138241"/>
    <lineage>
        <taxon>Eukaryota</taxon>
        <taxon>Metazoa</taxon>
        <taxon>Ecdysozoa</taxon>
        <taxon>Nematoda</taxon>
        <taxon>Chromadorea</taxon>
        <taxon>Rhabditida</taxon>
        <taxon>Rhabditina</taxon>
        <taxon>Rhabditomorpha</taxon>
        <taxon>Rhabditoidea</taxon>
        <taxon>Rhabditidae</taxon>
        <taxon>Mesorhabditinae</taxon>
        <taxon>Mesorhabditis</taxon>
    </lineage>
</organism>
<proteinExistence type="predicted"/>
<dbReference type="PROSITE" id="PS50003">
    <property type="entry name" value="PH_DOMAIN"/>
    <property type="match status" value="1"/>
</dbReference>
<dbReference type="Pfam" id="PF00169">
    <property type="entry name" value="PH"/>
    <property type="match status" value="1"/>
</dbReference>
<dbReference type="InterPro" id="IPR011993">
    <property type="entry name" value="PH-like_dom_sf"/>
</dbReference>
<evidence type="ECO:0000313" key="2">
    <source>
        <dbReference type="Proteomes" id="UP000887575"/>
    </source>
</evidence>
<dbReference type="SMART" id="SM00233">
    <property type="entry name" value="PH"/>
    <property type="match status" value="1"/>
</dbReference>